<evidence type="ECO:0000313" key="1">
    <source>
        <dbReference type="EMBL" id="KAG5588574.1"/>
    </source>
</evidence>
<reference evidence="1 2" key="1">
    <citation type="submission" date="2020-09" db="EMBL/GenBank/DDBJ databases">
        <title>De no assembly of potato wild relative species, Solanum commersonii.</title>
        <authorList>
            <person name="Cho K."/>
        </authorList>
    </citation>
    <scope>NUCLEOTIDE SEQUENCE [LARGE SCALE GENOMIC DNA]</scope>
    <source>
        <strain evidence="1">LZ3.2</strain>
        <tissue evidence="1">Leaf</tissue>
    </source>
</reference>
<dbReference type="AlphaFoldDB" id="A0A9J5XNG7"/>
<name>A0A9J5XNG7_SOLCO</name>
<organism evidence="1 2">
    <name type="scientific">Solanum commersonii</name>
    <name type="common">Commerson's wild potato</name>
    <name type="synonym">Commerson's nightshade</name>
    <dbReference type="NCBI Taxonomy" id="4109"/>
    <lineage>
        <taxon>Eukaryota</taxon>
        <taxon>Viridiplantae</taxon>
        <taxon>Streptophyta</taxon>
        <taxon>Embryophyta</taxon>
        <taxon>Tracheophyta</taxon>
        <taxon>Spermatophyta</taxon>
        <taxon>Magnoliopsida</taxon>
        <taxon>eudicotyledons</taxon>
        <taxon>Gunneridae</taxon>
        <taxon>Pentapetalae</taxon>
        <taxon>asterids</taxon>
        <taxon>lamiids</taxon>
        <taxon>Solanales</taxon>
        <taxon>Solanaceae</taxon>
        <taxon>Solanoideae</taxon>
        <taxon>Solaneae</taxon>
        <taxon>Solanum</taxon>
    </lineage>
</organism>
<proteinExistence type="predicted"/>
<sequence length="83" mass="9208">IISNISGAARVVAFVYSEITPQTATLPNEFIPMKAEGMLSTPRETSSMVLSFSLLRYSTVFDRKSAYTFMRSAARNPLMVILL</sequence>
<dbReference type="EMBL" id="JACXVP010000009">
    <property type="protein sequence ID" value="KAG5588574.1"/>
    <property type="molecule type" value="Genomic_DNA"/>
</dbReference>
<accession>A0A9J5XNG7</accession>
<gene>
    <name evidence="1" type="ORF">H5410_049008</name>
</gene>
<keyword evidence="2" id="KW-1185">Reference proteome</keyword>
<protein>
    <submittedName>
        <fullName evidence="1">Uncharacterized protein</fullName>
    </submittedName>
</protein>
<feature type="non-terminal residue" evidence="1">
    <location>
        <position position="1"/>
    </location>
</feature>
<dbReference type="Proteomes" id="UP000824120">
    <property type="component" value="Chromosome 9"/>
</dbReference>
<evidence type="ECO:0000313" key="2">
    <source>
        <dbReference type="Proteomes" id="UP000824120"/>
    </source>
</evidence>
<comment type="caution">
    <text evidence="1">The sequence shown here is derived from an EMBL/GenBank/DDBJ whole genome shotgun (WGS) entry which is preliminary data.</text>
</comment>